<feature type="region of interest" description="Disordered" evidence="1">
    <location>
        <begin position="70"/>
        <end position="90"/>
    </location>
</feature>
<organism evidence="2">
    <name type="scientific">freshwater metagenome</name>
    <dbReference type="NCBI Taxonomy" id="449393"/>
    <lineage>
        <taxon>unclassified sequences</taxon>
        <taxon>metagenomes</taxon>
        <taxon>ecological metagenomes</taxon>
    </lineage>
</organism>
<proteinExistence type="predicted"/>
<sequence>MRAYVGPATMSAGTVQFNVALVAPAAGFVAHDRSARDSTPSLLKSIHPHSRAVRSTPDNETGTLYVLPISDTPTAAKEDTPSSLAGMDDP</sequence>
<evidence type="ECO:0000256" key="1">
    <source>
        <dbReference type="SAM" id="MobiDB-lite"/>
    </source>
</evidence>
<dbReference type="EMBL" id="CAEZUX010000031">
    <property type="protein sequence ID" value="CAB4611245.1"/>
    <property type="molecule type" value="Genomic_DNA"/>
</dbReference>
<accession>A0A6J6HIU2</accession>
<evidence type="ECO:0000313" key="2">
    <source>
        <dbReference type="EMBL" id="CAB4611245.1"/>
    </source>
</evidence>
<protein>
    <submittedName>
        <fullName evidence="2">Unannotated protein</fullName>
    </submittedName>
</protein>
<dbReference type="AlphaFoldDB" id="A0A6J6HIU2"/>
<reference evidence="2" key="1">
    <citation type="submission" date="2020-05" db="EMBL/GenBank/DDBJ databases">
        <authorList>
            <person name="Chiriac C."/>
            <person name="Salcher M."/>
            <person name="Ghai R."/>
            <person name="Kavagutti S V."/>
        </authorList>
    </citation>
    <scope>NUCLEOTIDE SEQUENCE</scope>
</reference>
<gene>
    <name evidence="2" type="ORF">UFOPK1874_00434</name>
</gene>
<name>A0A6J6HIU2_9ZZZZ</name>